<dbReference type="Pfam" id="PF04932">
    <property type="entry name" value="Wzy_C"/>
    <property type="match status" value="1"/>
</dbReference>
<feature type="transmembrane region" description="Helical" evidence="5">
    <location>
        <begin position="101"/>
        <end position="121"/>
    </location>
</feature>
<dbReference type="PANTHER" id="PTHR37422">
    <property type="entry name" value="TEICHURONIC ACID BIOSYNTHESIS PROTEIN TUAE"/>
    <property type="match status" value="1"/>
</dbReference>
<feature type="transmembrane region" description="Helical" evidence="5">
    <location>
        <begin position="133"/>
        <end position="155"/>
    </location>
</feature>
<keyword evidence="3 5" id="KW-1133">Transmembrane helix</keyword>
<feature type="transmembrane region" description="Helical" evidence="5">
    <location>
        <begin position="230"/>
        <end position="252"/>
    </location>
</feature>
<dbReference type="PANTHER" id="PTHR37422:SF13">
    <property type="entry name" value="LIPOPOLYSACCHARIDE BIOSYNTHESIS PROTEIN PA4999-RELATED"/>
    <property type="match status" value="1"/>
</dbReference>
<evidence type="ECO:0000256" key="5">
    <source>
        <dbReference type="SAM" id="Phobius"/>
    </source>
</evidence>
<dbReference type="Proteomes" id="UP000230131">
    <property type="component" value="Unassembled WGS sequence"/>
</dbReference>
<organism evidence="7 8">
    <name type="scientific">Candidatus Wolfebacteria bacterium CG03_land_8_20_14_0_80_36_15</name>
    <dbReference type="NCBI Taxonomy" id="1975067"/>
    <lineage>
        <taxon>Bacteria</taxon>
        <taxon>Candidatus Wolfeibacteriota</taxon>
    </lineage>
</organism>
<dbReference type="AlphaFoldDB" id="A0A2M7B8B3"/>
<dbReference type="InterPro" id="IPR051533">
    <property type="entry name" value="WaaL-like"/>
</dbReference>
<feature type="transmembrane region" description="Helical" evidence="5">
    <location>
        <begin position="264"/>
        <end position="282"/>
    </location>
</feature>
<accession>A0A2M7B8B3</accession>
<evidence type="ECO:0000256" key="4">
    <source>
        <dbReference type="ARBA" id="ARBA00023136"/>
    </source>
</evidence>
<feature type="domain" description="O-antigen ligase-related" evidence="6">
    <location>
        <begin position="86"/>
        <end position="246"/>
    </location>
</feature>
<reference evidence="8" key="1">
    <citation type="submission" date="2017-09" db="EMBL/GenBank/DDBJ databases">
        <title>Depth-based differentiation of microbial function through sediment-hosted aquifers and enrichment of novel symbionts in the deep terrestrial subsurface.</title>
        <authorList>
            <person name="Probst A.J."/>
            <person name="Ladd B."/>
            <person name="Jarett J.K."/>
            <person name="Geller-Mcgrath D.E."/>
            <person name="Sieber C.M.K."/>
            <person name="Emerson J.B."/>
            <person name="Anantharaman K."/>
            <person name="Thomas B.C."/>
            <person name="Malmstrom R."/>
            <person name="Stieglmeier M."/>
            <person name="Klingl A."/>
            <person name="Woyke T."/>
            <person name="Ryan C.M."/>
            <person name="Banfield J.F."/>
        </authorList>
    </citation>
    <scope>NUCLEOTIDE SEQUENCE [LARGE SCALE GENOMIC DNA]</scope>
</reference>
<name>A0A2M7B8B3_9BACT</name>
<evidence type="ECO:0000256" key="2">
    <source>
        <dbReference type="ARBA" id="ARBA00022692"/>
    </source>
</evidence>
<feature type="non-terminal residue" evidence="7">
    <location>
        <position position="1"/>
    </location>
</feature>
<evidence type="ECO:0000259" key="6">
    <source>
        <dbReference type="Pfam" id="PF04932"/>
    </source>
</evidence>
<feature type="transmembrane region" description="Helical" evidence="5">
    <location>
        <begin position="77"/>
        <end position="95"/>
    </location>
</feature>
<evidence type="ECO:0000256" key="1">
    <source>
        <dbReference type="ARBA" id="ARBA00004141"/>
    </source>
</evidence>
<evidence type="ECO:0000313" key="8">
    <source>
        <dbReference type="Proteomes" id="UP000230131"/>
    </source>
</evidence>
<protein>
    <recommendedName>
        <fullName evidence="6">O-antigen ligase-related domain-containing protein</fullName>
    </recommendedName>
</protein>
<dbReference type="EMBL" id="PEVH01000013">
    <property type="protein sequence ID" value="PIU99331.1"/>
    <property type="molecule type" value="Genomic_DNA"/>
</dbReference>
<comment type="caution">
    <text evidence="7">The sequence shown here is derived from an EMBL/GenBank/DDBJ whole genome shotgun (WGS) entry which is preliminary data.</text>
</comment>
<feature type="transmembrane region" description="Helical" evidence="5">
    <location>
        <begin position="288"/>
        <end position="305"/>
    </location>
</feature>
<proteinExistence type="predicted"/>
<keyword evidence="2 5" id="KW-0812">Transmembrane</keyword>
<evidence type="ECO:0000313" key="7">
    <source>
        <dbReference type="EMBL" id="PIU99331.1"/>
    </source>
</evidence>
<comment type="subcellular location">
    <subcellularLocation>
        <location evidence="1">Membrane</location>
        <topology evidence="1">Multi-pass membrane protein</topology>
    </subcellularLocation>
</comment>
<feature type="transmembrane region" description="Helical" evidence="5">
    <location>
        <begin position="52"/>
        <end position="70"/>
    </location>
</feature>
<feature type="transmembrane region" description="Helical" evidence="5">
    <location>
        <begin position="325"/>
        <end position="344"/>
    </location>
</feature>
<gene>
    <name evidence="7" type="ORF">COS59_00345</name>
</gene>
<evidence type="ECO:0000256" key="3">
    <source>
        <dbReference type="ARBA" id="ARBA00022989"/>
    </source>
</evidence>
<dbReference type="InterPro" id="IPR007016">
    <property type="entry name" value="O-antigen_ligase-rel_domated"/>
</dbReference>
<sequence length="532" mass="60395">VVSLSICFYALGQFNEAKCLTNAGGSQALRQACQPGTFLAANARVSGTLGNSSYLAVYALFHLFFLGYLFLNPRVRFTPYIWGAIALFEFLILLLTQTRGVFLGLLAAILLWILITIFYAFRTPPLFLKKRAGQFILVALGAVAIFLVLLSVFSIGHPNSVAARFIKALSPTYVKDSLKDRFWTWGTAIASIVERPFGWGAENFPQAFDKYYNPKFFGVESWFDRAHNIYLDYALIGGIPLLIAFLSIFYFVYRQLFKQFKKNLLLPASMFILITTYLIQGLVLFDVISTYLVLFLFLAFAIGYFGQAQGVNQEVLSSRKTSGSAVKLVAAPLIISTFFAFYWLGFLPYQRSALLVKAIQKSQQESFENISSNFEPALHHRSPVGNNESFLALAQLSQSYLNSLYKDEIPVAKNSLDSFMHYLSNEFSKKEKSNDLIGTRPLLYFGWLNFHAGRITKDSYYFQKSAEYFNKGLQLSPTRMEFIYANLELALAAKDQETAKSMLMLASRFRPDLEQTNRYYQELYEATFETNQ</sequence>
<dbReference type="GO" id="GO:0016020">
    <property type="term" value="C:membrane"/>
    <property type="evidence" value="ECO:0007669"/>
    <property type="project" value="UniProtKB-SubCell"/>
</dbReference>
<keyword evidence="4 5" id="KW-0472">Membrane</keyword>